<dbReference type="HAMAP" id="MF_01384">
    <property type="entry name" value="UreD"/>
    <property type="match status" value="1"/>
</dbReference>
<keyword evidence="3" id="KW-0996">Nickel insertion</keyword>
<dbReference type="OrthoDB" id="9798842at2"/>
<keyword evidence="2 3" id="KW-0143">Chaperone</keyword>
<sequence>MLELEFAELDGATRVVRQFQQLPLYIFHPLYVDPGRPGMAFIYMLQSGEGIVQGDRYRLDLNCAPGTAVHFTTQAATKIFHMEDNFATQIVNLTVGAGAFVEYLPDPVIPFRDSRFYQRLHLTIAPDASGILGEILLPGRVARDEVLEYALYYTDLEARTPDGRLLFADRLKLARDSAFPGSPGLLGSYGVFASLYVVTRTCAAKALVDRLHDCVAALPEVLAGASELPNGCGASVRLLGQTSAAVGAAMHRLWNEARLSLLGLPAPDLRKH</sequence>
<dbReference type="EMBL" id="SPUM01000109">
    <property type="protein sequence ID" value="TFW30553.1"/>
    <property type="molecule type" value="Genomic_DNA"/>
</dbReference>
<proteinExistence type="inferred from homology"/>
<comment type="similarity">
    <text evidence="1 3">Belongs to the UreD family.</text>
</comment>
<evidence type="ECO:0000313" key="6">
    <source>
        <dbReference type="Proteomes" id="UP000297258"/>
    </source>
</evidence>
<organism evidence="4 6">
    <name type="scientific">Massilia horti</name>
    <dbReference type="NCBI Taxonomy" id="2562153"/>
    <lineage>
        <taxon>Bacteria</taxon>
        <taxon>Pseudomonadati</taxon>
        <taxon>Pseudomonadota</taxon>
        <taxon>Betaproteobacteria</taxon>
        <taxon>Burkholderiales</taxon>
        <taxon>Oxalobacteraceae</taxon>
        <taxon>Telluria group</taxon>
        <taxon>Massilia</taxon>
    </lineage>
</organism>
<dbReference type="Proteomes" id="UP000297258">
    <property type="component" value="Unassembled WGS sequence"/>
</dbReference>
<keyword evidence="3" id="KW-0963">Cytoplasm</keyword>
<keyword evidence="6" id="KW-1185">Reference proteome</keyword>
<name>A0A4Y9SVS6_9BURK</name>
<dbReference type="InterPro" id="IPR002669">
    <property type="entry name" value="UreD"/>
</dbReference>
<evidence type="ECO:0000256" key="2">
    <source>
        <dbReference type="ARBA" id="ARBA00023186"/>
    </source>
</evidence>
<evidence type="ECO:0000313" key="5">
    <source>
        <dbReference type="EMBL" id="TFW30553.1"/>
    </source>
</evidence>
<accession>A0A4Y9SVS6</accession>
<dbReference type="Pfam" id="PF01774">
    <property type="entry name" value="UreD"/>
    <property type="match status" value="1"/>
</dbReference>
<dbReference type="EMBL" id="SPUM01000109">
    <property type="protein sequence ID" value="TFW30528.1"/>
    <property type="molecule type" value="Genomic_DNA"/>
</dbReference>
<evidence type="ECO:0000313" key="4">
    <source>
        <dbReference type="EMBL" id="TFW30528.1"/>
    </source>
</evidence>
<comment type="subunit">
    <text evidence="3">UreD, UreF and UreG form a complex that acts as a GTP-hydrolysis-dependent molecular chaperone, activating the urease apoprotein by helping to assemble the nickel containing metallocenter of UreC. The UreE protein probably delivers the nickel.</text>
</comment>
<evidence type="ECO:0000256" key="1">
    <source>
        <dbReference type="ARBA" id="ARBA00007177"/>
    </source>
</evidence>
<dbReference type="PANTHER" id="PTHR33643">
    <property type="entry name" value="UREASE ACCESSORY PROTEIN D"/>
    <property type="match status" value="1"/>
</dbReference>
<comment type="caution">
    <text evidence="4">The sequence shown here is derived from an EMBL/GenBank/DDBJ whole genome shotgun (WGS) entry which is preliminary data.</text>
</comment>
<gene>
    <name evidence="3" type="primary">ureD</name>
    <name evidence="4" type="ORF">E4O92_16575</name>
    <name evidence="5" type="ORF">E4O92_16710</name>
</gene>
<comment type="subcellular location">
    <subcellularLocation>
        <location evidence="3">Cytoplasm</location>
    </subcellularLocation>
</comment>
<evidence type="ECO:0000256" key="3">
    <source>
        <dbReference type="HAMAP-Rule" id="MF_01384"/>
    </source>
</evidence>
<protein>
    <recommendedName>
        <fullName evidence="3">Urease accessory protein UreD</fullName>
    </recommendedName>
</protein>
<reference evidence="4 6" key="1">
    <citation type="submission" date="2019-03" db="EMBL/GenBank/DDBJ databases">
        <title>Draft genome of Massilia hortus sp. nov., a novel bacterial species of the Oxalobacteraceae family.</title>
        <authorList>
            <person name="Peta V."/>
            <person name="Raths R."/>
            <person name="Bucking H."/>
        </authorList>
    </citation>
    <scope>NUCLEOTIDE SEQUENCE [LARGE SCALE GENOMIC DNA]</scope>
    <source>
        <strain evidence="4 6">ONC3</strain>
    </source>
</reference>
<dbReference type="GO" id="GO:0005737">
    <property type="term" value="C:cytoplasm"/>
    <property type="evidence" value="ECO:0007669"/>
    <property type="project" value="UniProtKB-SubCell"/>
</dbReference>
<comment type="function">
    <text evidence="3">Required for maturation of urease via the functional incorporation of the urease nickel metallocenter.</text>
</comment>
<dbReference type="PANTHER" id="PTHR33643:SF1">
    <property type="entry name" value="UREASE ACCESSORY PROTEIN D"/>
    <property type="match status" value="1"/>
</dbReference>
<dbReference type="RefSeq" id="WP_135190847.1">
    <property type="nucleotide sequence ID" value="NZ_SPUM01000109.1"/>
</dbReference>
<dbReference type="AlphaFoldDB" id="A0A4Y9SVS6"/>
<dbReference type="GO" id="GO:0016151">
    <property type="term" value="F:nickel cation binding"/>
    <property type="evidence" value="ECO:0007669"/>
    <property type="project" value="UniProtKB-UniRule"/>
</dbReference>